<keyword evidence="4" id="KW-1185">Reference proteome</keyword>
<dbReference type="InterPro" id="IPR043504">
    <property type="entry name" value="Peptidase_S1_PA_chymotrypsin"/>
</dbReference>
<dbReference type="PANTHER" id="PTHR24260">
    <property type="match status" value="1"/>
</dbReference>
<dbReference type="OrthoDB" id="5814317at2759"/>
<sequence>MFYLFLFIELIYVFLAVCENKNCTCNELEKTREIGVNKLFIPNLFIESHCVSGDIALIELTEQFKKRKTILANKTTKLPLNNILYVSGYGYDPERQPLIDIDELKTAKVKILNKCPKTFENINYNNDLICADEVIFDQNVCEGDSGAAITDFNGNIFGIASRNTNCDKIYQDDQQKIPNNCLEYANSEVYTNVTYYLPFICGIIGINEDIGCLLENVKKSKEQPYFEIKRNGKIKNNFLNYLIEI</sequence>
<dbReference type="GO" id="GO:0004252">
    <property type="term" value="F:serine-type endopeptidase activity"/>
    <property type="evidence" value="ECO:0007669"/>
    <property type="project" value="InterPro"/>
</dbReference>
<dbReference type="EMBL" id="JABEBT010000071">
    <property type="protein sequence ID" value="KAF7633706.1"/>
    <property type="molecule type" value="Genomic_DNA"/>
</dbReference>
<accession>A0A8S9ZKK3</accession>
<dbReference type="PROSITE" id="PS50240">
    <property type="entry name" value="TRYPSIN_DOM"/>
    <property type="match status" value="1"/>
</dbReference>
<proteinExistence type="predicted"/>
<dbReference type="InterPro" id="IPR009003">
    <property type="entry name" value="Peptidase_S1_PA"/>
</dbReference>
<dbReference type="SUPFAM" id="SSF50494">
    <property type="entry name" value="Trypsin-like serine proteases"/>
    <property type="match status" value="1"/>
</dbReference>
<feature type="chain" id="PRO_5035938592" evidence="1">
    <location>
        <begin position="19"/>
        <end position="245"/>
    </location>
</feature>
<evidence type="ECO:0000256" key="1">
    <source>
        <dbReference type="SAM" id="SignalP"/>
    </source>
</evidence>
<dbReference type="Proteomes" id="UP000605970">
    <property type="component" value="Unassembled WGS sequence"/>
</dbReference>
<feature type="domain" description="Peptidase S1" evidence="2">
    <location>
        <begin position="36"/>
        <end position="205"/>
    </location>
</feature>
<name>A0A8S9ZKK3_9BILA</name>
<keyword evidence="1" id="KW-0732">Signal</keyword>
<gene>
    <name evidence="3" type="ORF">Mgra_00006887</name>
</gene>
<dbReference type="PANTHER" id="PTHR24260:SF136">
    <property type="entry name" value="GH08193P-RELATED"/>
    <property type="match status" value="1"/>
</dbReference>
<dbReference type="InterPro" id="IPR051333">
    <property type="entry name" value="CLIP_Serine_Protease"/>
</dbReference>
<dbReference type="AlphaFoldDB" id="A0A8S9ZKK3"/>
<reference evidence="3" key="1">
    <citation type="journal article" date="2020" name="Ecol. Evol.">
        <title>Genome structure and content of the rice root-knot nematode (Meloidogyne graminicola).</title>
        <authorList>
            <person name="Phan N.T."/>
            <person name="Danchin E.G.J."/>
            <person name="Klopp C."/>
            <person name="Perfus-Barbeoch L."/>
            <person name="Kozlowski D.K."/>
            <person name="Koutsovoulos G.D."/>
            <person name="Lopez-Roques C."/>
            <person name="Bouchez O."/>
            <person name="Zahm M."/>
            <person name="Besnard G."/>
            <person name="Bellafiore S."/>
        </authorList>
    </citation>
    <scope>NUCLEOTIDE SEQUENCE</scope>
    <source>
        <strain evidence="3">VN-18</strain>
    </source>
</reference>
<dbReference type="Pfam" id="PF00089">
    <property type="entry name" value="Trypsin"/>
    <property type="match status" value="1"/>
</dbReference>
<organism evidence="3 4">
    <name type="scientific">Meloidogyne graminicola</name>
    <dbReference type="NCBI Taxonomy" id="189291"/>
    <lineage>
        <taxon>Eukaryota</taxon>
        <taxon>Metazoa</taxon>
        <taxon>Ecdysozoa</taxon>
        <taxon>Nematoda</taxon>
        <taxon>Chromadorea</taxon>
        <taxon>Rhabditida</taxon>
        <taxon>Tylenchina</taxon>
        <taxon>Tylenchomorpha</taxon>
        <taxon>Tylenchoidea</taxon>
        <taxon>Meloidogynidae</taxon>
        <taxon>Meloidogyninae</taxon>
        <taxon>Meloidogyne</taxon>
    </lineage>
</organism>
<protein>
    <submittedName>
        <fullName evidence="3">Peptidase S1 domain-containing protein</fullName>
    </submittedName>
</protein>
<dbReference type="Gene3D" id="2.40.10.10">
    <property type="entry name" value="Trypsin-like serine proteases"/>
    <property type="match status" value="1"/>
</dbReference>
<comment type="caution">
    <text evidence="3">The sequence shown here is derived from an EMBL/GenBank/DDBJ whole genome shotgun (WGS) entry which is preliminary data.</text>
</comment>
<dbReference type="GO" id="GO:0006508">
    <property type="term" value="P:proteolysis"/>
    <property type="evidence" value="ECO:0007669"/>
    <property type="project" value="InterPro"/>
</dbReference>
<evidence type="ECO:0000313" key="3">
    <source>
        <dbReference type="EMBL" id="KAF7633706.1"/>
    </source>
</evidence>
<feature type="signal peptide" evidence="1">
    <location>
        <begin position="1"/>
        <end position="18"/>
    </location>
</feature>
<evidence type="ECO:0000313" key="4">
    <source>
        <dbReference type="Proteomes" id="UP000605970"/>
    </source>
</evidence>
<evidence type="ECO:0000259" key="2">
    <source>
        <dbReference type="PROSITE" id="PS50240"/>
    </source>
</evidence>
<dbReference type="InterPro" id="IPR001254">
    <property type="entry name" value="Trypsin_dom"/>
</dbReference>